<dbReference type="Gene3D" id="3.50.50.60">
    <property type="entry name" value="FAD/NAD(P)-binding domain"/>
    <property type="match status" value="1"/>
</dbReference>
<dbReference type="Gene3D" id="3.30.70.1990">
    <property type="match status" value="1"/>
</dbReference>
<dbReference type="HOGENOM" id="CLU_028280_0_0_1"/>
<dbReference type="SUPFAM" id="SSF51905">
    <property type="entry name" value="FAD/NAD(P)-binding domain"/>
    <property type="match status" value="1"/>
</dbReference>
<dbReference type="InterPro" id="IPR002937">
    <property type="entry name" value="Amino_oxidase"/>
</dbReference>
<reference evidence="4" key="2">
    <citation type="submission" date="2015-01" db="EMBL/GenBank/DDBJ databases">
        <title>Evolutionary Origins and Diversification of the Mycorrhizal Mutualists.</title>
        <authorList>
            <consortium name="DOE Joint Genome Institute"/>
            <consortium name="Mycorrhizal Genomics Consortium"/>
            <person name="Kohler A."/>
            <person name="Kuo A."/>
            <person name="Nagy L.G."/>
            <person name="Floudas D."/>
            <person name="Copeland A."/>
            <person name="Barry K.W."/>
            <person name="Cichocki N."/>
            <person name="Veneault-Fourrey C."/>
            <person name="LaButti K."/>
            <person name="Lindquist E.A."/>
            <person name="Lipzen A."/>
            <person name="Lundell T."/>
            <person name="Morin E."/>
            <person name="Murat C."/>
            <person name="Riley R."/>
            <person name="Ohm R."/>
            <person name="Sun H."/>
            <person name="Tunlid A."/>
            <person name="Henrissat B."/>
            <person name="Grigoriev I.V."/>
            <person name="Hibbett D.S."/>
            <person name="Martin F."/>
        </authorList>
    </citation>
    <scope>NUCLEOTIDE SEQUENCE [LARGE SCALE GENOMIC DNA]</scope>
    <source>
        <strain evidence="4">Zn</strain>
    </source>
</reference>
<accession>A0A0C3CSL3</accession>
<evidence type="ECO:0000313" key="3">
    <source>
        <dbReference type="EMBL" id="KIM92637.1"/>
    </source>
</evidence>
<name>A0A0C3CSL3_OIDMZ</name>
<keyword evidence="4" id="KW-1185">Reference proteome</keyword>
<sequence length="475" mass="52357">MKPISLGTLKILSLTYLTLVAAIPDPQNITIEDDYHERDVITRDVCIIGGGSAGTYSAIRLLELGQTVIVIEKESLMGGHTNTFTIRSSGLKIDYGVVVFHNNSVVQDYFGHFKIPLAYADFGTPNTTANVDFRTGQIVAGFVSENSTSALEGWVVQLQKYPFLAAGFNLPDPVPEDLLLSFNDFVQKYNLDGMVQLISQLDQGYADLLNQPTLYAMKSLGLDLVRTVQNSYITTARHDNYELYDAATTELSAAKSLLLSSYVISVDRNYDGKGSAKIVVQTPTGKKLIKARKIVVAIPPRTSSFKGWDLDNQEKDIFGTYRNEVYYTCLLTNTGIPDSFAVNNIGANTSFNLPALPGIYDIRPTAEPGLIDVKYGSPFEQDDTTVKKNIIAALGRLNITGVTTTPEKAMFAAFNAHVPFFEHVTSDQIKEGFYKRATGLQGHRGVWYTGAAWETHDSSQIWNFTEILLPEIVKA</sequence>
<evidence type="ECO:0000256" key="1">
    <source>
        <dbReference type="SAM" id="SignalP"/>
    </source>
</evidence>
<dbReference type="Gene3D" id="1.10.405.20">
    <property type="match status" value="1"/>
</dbReference>
<keyword evidence="1" id="KW-0732">Signal</keyword>
<evidence type="ECO:0000259" key="2">
    <source>
        <dbReference type="Pfam" id="PF01593"/>
    </source>
</evidence>
<dbReference type="AlphaFoldDB" id="A0A0C3CSL3"/>
<feature type="signal peptide" evidence="1">
    <location>
        <begin position="1"/>
        <end position="22"/>
    </location>
</feature>
<protein>
    <recommendedName>
        <fullName evidence="2">Amine oxidase domain-containing protein</fullName>
    </recommendedName>
</protein>
<dbReference type="InterPro" id="IPR036188">
    <property type="entry name" value="FAD/NAD-bd_sf"/>
</dbReference>
<feature type="domain" description="Amine oxidase" evidence="2">
    <location>
        <begin position="57"/>
        <end position="304"/>
    </location>
</feature>
<dbReference type="Proteomes" id="UP000054321">
    <property type="component" value="Unassembled WGS sequence"/>
</dbReference>
<gene>
    <name evidence="3" type="ORF">OIDMADRAFT_36442</name>
</gene>
<reference evidence="3 4" key="1">
    <citation type="submission" date="2014-04" db="EMBL/GenBank/DDBJ databases">
        <authorList>
            <consortium name="DOE Joint Genome Institute"/>
            <person name="Kuo A."/>
            <person name="Martino E."/>
            <person name="Perotto S."/>
            <person name="Kohler A."/>
            <person name="Nagy L.G."/>
            <person name="Floudas D."/>
            <person name="Copeland A."/>
            <person name="Barry K.W."/>
            <person name="Cichocki N."/>
            <person name="Veneault-Fourrey C."/>
            <person name="LaButti K."/>
            <person name="Lindquist E.A."/>
            <person name="Lipzen A."/>
            <person name="Lundell T."/>
            <person name="Morin E."/>
            <person name="Murat C."/>
            <person name="Sun H."/>
            <person name="Tunlid A."/>
            <person name="Henrissat B."/>
            <person name="Grigoriev I.V."/>
            <person name="Hibbett D.S."/>
            <person name="Martin F."/>
            <person name="Nordberg H.P."/>
            <person name="Cantor M.N."/>
            <person name="Hua S.X."/>
        </authorList>
    </citation>
    <scope>NUCLEOTIDE SEQUENCE [LARGE SCALE GENOMIC DNA]</scope>
    <source>
        <strain evidence="3 4">Zn</strain>
    </source>
</reference>
<evidence type="ECO:0000313" key="4">
    <source>
        <dbReference type="Proteomes" id="UP000054321"/>
    </source>
</evidence>
<dbReference type="Pfam" id="PF01593">
    <property type="entry name" value="Amino_oxidase"/>
    <property type="match status" value="1"/>
</dbReference>
<organism evidence="3 4">
    <name type="scientific">Oidiodendron maius (strain Zn)</name>
    <dbReference type="NCBI Taxonomy" id="913774"/>
    <lineage>
        <taxon>Eukaryota</taxon>
        <taxon>Fungi</taxon>
        <taxon>Dikarya</taxon>
        <taxon>Ascomycota</taxon>
        <taxon>Pezizomycotina</taxon>
        <taxon>Leotiomycetes</taxon>
        <taxon>Leotiomycetes incertae sedis</taxon>
        <taxon>Myxotrichaceae</taxon>
        <taxon>Oidiodendron</taxon>
    </lineage>
</organism>
<dbReference type="OrthoDB" id="68575at2759"/>
<dbReference type="EMBL" id="KN832913">
    <property type="protein sequence ID" value="KIM92637.1"/>
    <property type="molecule type" value="Genomic_DNA"/>
</dbReference>
<proteinExistence type="predicted"/>
<dbReference type="GO" id="GO:0016491">
    <property type="term" value="F:oxidoreductase activity"/>
    <property type="evidence" value="ECO:0007669"/>
    <property type="project" value="InterPro"/>
</dbReference>
<feature type="chain" id="PRO_5002162716" description="Amine oxidase domain-containing protein" evidence="1">
    <location>
        <begin position="23"/>
        <end position="475"/>
    </location>
</feature>
<dbReference type="InParanoid" id="A0A0C3CSL3"/>